<feature type="transmembrane region" description="Helical" evidence="1">
    <location>
        <begin position="61"/>
        <end position="85"/>
    </location>
</feature>
<organism evidence="4 5">
    <name type="scientific">Macellibacteroides fermentans</name>
    <dbReference type="NCBI Taxonomy" id="879969"/>
    <lineage>
        <taxon>Bacteria</taxon>
        <taxon>Pseudomonadati</taxon>
        <taxon>Bacteroidota</taxon>
        <taxon>Bacteroidia</taxon>
        <taxon>Bacteroidales</taxon>
        <taxon>Porphyromonadaceae</taxon>
        <taxon>Macellibacteroides</taxon>
    </lineage>
</organism>
<reference evidence="4 5" key="1">
    <citation type="submission" date="2020-07" db="EMBL/GenBank/DDBJ databases">
        <title>Genomic Encyclopedia of Type Strains, Phase IV (KMG-IV): sequencing the most valuable type-strain genomes for metagenomic binning, comparative biology and taxonomic classification.</title>
        <authorList>
            <person name="Goeker M."/>
        </authorList>
    </citation>
    <scope>NUCLEOTIDE SEQUENCE [LARGE SCALE GENOMIC DNA]</scope>
    <source>
        <strain evidence="4 5">DSM 23697</strain>
    </source>
</reference>
<comment type="caution">
    <text evidence="4">The sequence shown here is derived from an EMBL/GenBank/DDBJ whole genome shotgun (WGS) entry which is preliminary data.</text>
</comment>
<proteinExistence type="predicted"/>
<evidence type="ECO:0000313" key="5">
    <source>
        <dbReference type="Proteomes" id="UP000574332"/>
    </source>
</evidence>
<evidence type="ECO:0000256" key="1">
    <source>
        <dbReference type="SAM" id="Phobius"/>
    </source>
</evidence>
<keyword evidence="1" id="KW-0472">Membrane</keyword>
<dbReference type="RefSeq" id="WP_179400354.1">
    <property type="nucleotide sequence ID" value="NZ_JACCCY010000005.1"/>
</dbReference>
<keyword evidence="5" id="KW-1185">Reference proteome</keyword>
<dbReference type="EMBL" id="JACCCY010000010">
    <property type="protein sequence ID" value="NYI51253.1"/>
    <property type="molecule type" value="Genomic_DNA"/>
</dbReference>
<evidence type="ECO:0000313" key="4">
    <source>
        <dbReference type="EMBL" id="NYI51253.1"/>
    </source>
</evidence>
<evidence type="ECO:0000313" key="3">
    <source>
        <dbReference type="EMBL" id="NYI51206.1"/>
    </source>
</evidence>
<evidence type="ECO:0000313" key="2">
    <source>
        <dbReference type="EMBL" id="NYI50955.1"/>
    </source>
</evidence>
<dbReference type="EMBL" id="JACCCY010000005">
    <property type="protein sequence ID" value="NYI50955.1"/>
    <property type="molecule type" value="Genomic_DNA"/>
</dbReference>
<sequence length="86" mass="9543">MRKEKNILKQNSLGSGIIIKLVAVVVWIAFLGLLSRSGGTISLVVAGWLIWKLLRLFFKFVGLLFSLFLTVVSIGIILVIITLLIF</sequence>
<keyword evidence="1" id="KW-1133">Transmembrane helix</keyword>
<dbReference type="EMBL" id="JACCCY010000008">
    <property type="protein sequence ID" value="NYI51206.1"/>
    <property type="molecule type" value="Genomic_DNA"/>
</dbReference>
<name>A0A8E2A4H6_9PORP</name>
<dbReference type="AlphaFoldDB" id="A0A8E2A4H6"/>
<protein>
    <submittedName>
        <fullName evidence="4">Uncharacterized protein</fullName>
    </submittedName>
</protein>
<feature type="transmembrane region" description="Helical" evidence="1">
    <location>
        <begin position="12"/>
        <end position="31"/>
    </location>
</feature>
<gene>
    <name evidence="2" type="ORF">F5613_003122</name>
    <name evidence="3" type="ORF">F5613_003380</name>
    <name evidence="4" type="ORF">F5613_003429</name>
</gene>
<accession>A0A8E2A4H6</accession>
<feature type="transmembrane region" description="Helical" evidence="1">
    <location>
        <begin position="37"/>
        <end position="54"/>
    </location>
</feature>
<keyword evidence="1" id="KW-0812">Transmembrane</keyword>
<dbReference type="Proteomes" id="UP000574332">
    <property type="component" value="Unassembled WGS sequence"/>
</dbReference>